<keyword evidence="1 4" id="KW-0479">Metal-binding</keyword>
<proteinExistence type="predicted"/>
<feature type="domain" description="LIM zinc-binding" evidence="6">
    <location>
        <begin position="323"/>
        <end position="382"/>
    </location>
</feature>
<dbReference type="GO" id="GO:0003779">
    <property type="term" value="F:actin binding"/>
    <property type="evidence" value="ECO:0007669"/>
    <property type="project" value="TreeGrafter"/>
</dbReference>
<keyword evidence="2 4" id="KW-0862">Zinc</keyword>
<gene>
    <name evidence="7" type="ORF">INT45_014114</name>
</gene>
<dbReference type="GO" id="GO:0030036">
    <property type="term" value="P:actin cytoskeleton organization"/>
    <property type="evidence" value="ECO:0007669"/>
    <property type="project" value="TreeGrafter"/>
</dbReference>
<dbReference type="GO" id="GO:0001725">
    <property type="term" value="C:stress fiber"/>
    <property type="evidence" value="ECO:0007669"/>
    <property type="project" value="TreeGrafter"/>
</dbReference>
<dbReference type="Proteomes" id="UP000646827">
    <property type="component" value="Unassembled WGS sequence"/>
</dbReference>
<sequence>MTYLKKDELDKYLKNLPRTNSDNQQASSTVSPSRPVVGGNLRGPRPAMKPTSWRTSSEQSSNAMQDTRNDLIYPMQKQLHLNAHKETTTSSISGIQPHVDSLQQATGTISEAVTETSKKFFPPLATHPQPSRVDKMDAFEASLSPRRRQQPTPVSPVTETTTTTTASTSAPPVVQPKPPGIKTKPLFSIPGATSTTSSRSPQPPPPPIPKKTSSPSPSPAPYSRSQPPPIPTKKPSTPPPLPSSSVKVDNDRVSVANPLYSGVRCAGCDKPIAGRVIRVDQNQWHVDCFKCKHCKQDLEHIAFYSMHGQPYCALDYHELFSKRCDYCNTPIEEKSIEALGKHYHVGHFFCRGCSKPFDETSSFMVHDGHPYCEKDYQAKFGNKCMGCGEYITSEFVGALGGDWHKECFVCAVNIHMHTFDTKIFKDKERQRARGYVLKDCGKAFESASFYERNNKPFCEVHYKNPRNGNVKVCQHCGDIIDGRYSSAFGKDYHPHHFQCARCMWQEGNTGELICKMCGRQ</sequence>
<dbReference type="EMBL" id="JAEPRB010000089">
    <property type="protein sequence ID" value="KAG2222217.1"/>
    <property type="molecule type" value="Genomic_DNA"/>
</dbReference>
<dbReference type="AlphaFoldDB" id="A0A8H7VKG5"/>
<dbReference type="Gene3D" id="2.10.110.10">
    <property type="entry name" value="Cysteine Rich Protein"/>
    <property type="match status" value="4"/>
</dbReference>
<evidence type="ECO:0000256" key="3">
    <source>
        <dbReference type="ARBA" id="ARBA00023038"/>
    </source>
</evidence>
<name>A0A8H7VKG5_9FUNG</name>
<evidence type="ECO:0000256" key="4">
    <source>
        <dbReference type="PROSITE-ProRule" id="PRU00125"/>
    </source>
</evidence>
<dbReference type="SMART" id="SM00132">
    <property type="entry name" value="LIM"/>
    <property type="match status" value="4"/>
</dbReference>
<feature type="compositionally biased region" description="Polar residues" evidence="5">
    <location>
        <begin position="52"/>
        <end position="64"/>
    </location>
</feature>
<protein>
    <recommendedName>
        <fullName evidence="6">LIM zinc-binding domain-containing protein</fullName>
    </recommendedName>
</protein>
<dbReference type="PANTHER" id="PTHR24214:SF38">
    <property type="entry name" value="PDZ AND LIM DOMAIN PROTEIN ZASP-RELATED"/>
    <property type="match status" value="1"/>
</dbReference>
<dbReference type="PANTHER" id="PTHR24214">
    <property type="entry name" value="PDZ AND LIM DOMAIN PROTEIN ZASP"/>
    <property type="match status" value="1"/>
</dbReference>
<feature type="compositionally biased region" description="Basic and acidic residues" evidence="5">
    <location>
        <begin position="1"/>
        <end position="13"/>
    </location>
</feature>
<dbReference type="PROSITE" id="PS50023">
    <property type="entry name" value="LIM_DOMAIN_2"/>
    <property type="match status" value="2"/>
</dbReference>
<evidence type="ECO:0000256" key="1">
    <source>
        <dbReference type="ARBA" id="ARBA00022723"/>
    </source>
</evidence>
<feature type="compositionally biased region" description="Pro residues" evidence="5">
    <location>
        <begin position="216"/>
        <end position="242"/>
    </location>
</feature>
<organism evidence="7 8">
    <name type="scientific">Circinella minor</name>
    <dbReference type="NCBI Taxonomy" id="1195481"/>
    <lineage>
        <taxon>Eukaryota</taxon>
        <taxon>Fungi</taxon>
        <taxon>Fungi incertae sedis</taxon>
        <taxon>Mucoromycota</taxon>
        <taxon>Mucoromycotina</taxon>
        <taxon>Mucoromycetes</taxon>
        <taxon>Mucorales</taxon>
        <taxon>Lichtheimiaceae</taxon>
        <taxon>Circinella</taxon>
    </lineage>
</organism>
<evidence type="ECO:0000313" key="8">
    <source>
        <dbReference type="Proteomes" id="UP000646827"/>
    </source>
</evidence>
<feature type="domain" description="LIM zinc-binding" evidence="6">
    <location>
        <begin position="263"/>
        <end position="322"/>
    </location>
</feature>
<dbReference type="Pfam" id="PF00412">
    <property type="entry name" value="LIM"/>
    <property type="match status" value="4"/>
</dbReference>
<evidence type="ECO:0000313" key="7">
    <source>
        <dbReference type="EMBL" id="KAG2222217.1"/>
    </source>
</evidence>
<dbReference type="PROSITE" id="PS00478">
    <property type="entry name" value="LIM_DOMAIN_1"/>
    <property type="match status" value="2"/>
</dbReference>
<feature type="region of interest" description="Disordered" evidence="5">
    <location>
        <begin position="1"/>
        <end position="64"/>
    </location>
</feature>
<keyword evidence="8" id="KW-1185">Reference proteome</keyword>
<dbReference type="InterPro" id="IPR001781">
    <property type="entry name" value="Znf_LIM"/>
</dbReference>
<evidence type="ECO:0000256" key="5">
    <source>
        <dbReference type="SAM" id="MobiDB-lite"/>
    </source>
</evidence>
<feature type="compositionally biased region" description="Low complexity" evidence="5">
    <location>
        <begin position="151"/>
        <end position="172"/>
    </location>
</feature>
<reference evidence="7 8" key="1">
    <citation type="submission" date="2020-12" db="EMBL/GenBank/DDBJ databases">
        <title>Metabolic potential, ecology and presence of endohyphal bacteria is reflected in genomic diversity of Mucoromycotina.</title>
        <authorList>
            <person name="Muszewska A."/>
            <person name="Okrasinska A."/>
            <person name="Steczkiewicz K."/>
            <person name="Drgas O."/>
            <person name="Orlowska M."/>
            <person name="Perlinska-Lenart U."/>
            <person name="Aleksandrzak-Piekarczyk T."/>
            <person name="Szatraj K."/>
            <person name="Zielenkiewicz U."/>
            <person name="Pilsyk S."/>
            <person name="Malc E."/>
            <person name="Mieczkowski P."/>
            <person name="Kruszewska J.S."/>
            <person name="Biernat P."/>
            <person name="Pawlowska J."/>
        </authorList>
    </citation>
    <scope>NUCLEOTIDE SEQUENCE [LARGE SCALE GENOMIC DNA]</scope>
    <source>
        <strain evidence="7 8">CBS 142.35</strain>
    </source>
</reference>
<dbReference type="GO" id="GO:0031941">
    <property type="term" value="C:filamentous actin"/>
    <property type="evidence" value="ECO:0007669"/>
    <property type="project" value="TreeGrafter"/>
</dbReference>
<evidence type="ECO:0000259" key="6">
    <source>
        <dbReference type="PROSITE" id="PS50023"/>
    </source>
</evidence>
<dbReference type="CDD" id="cd08368">
    <property type="entry name" value="LIM"/>
    <property type="match status" value="1"/>
</dbReference>
<dbReference type="OrthoDB" id="15567at2759"/>
<dbReference type="SUPFAM" id="SSF57716">
    <property type="entry name" value="Glucocorticoid receptor-like (DNA-binding domain)"/>
    <property type="match status" value="4"/>
</dbReference>
<dbReference type="InterPro" id="IPR050604">
    <property type="entry name" value="PDZ-LIM_domain"/>
</dbReference>
<comment type="caution">
    <text evidence="7">The sequence shown here is derived from an EMBL/GenBank/DDBJ whole genome shotgun (WGS) entry which is preliminary data.</text>
</comment>
<dbReference type="GO" id="GO:0051371">
    <property type="term" value="F:muscle alpha-actinin binding"/>
    <property type="evidence" value="ECO:0007669"/>
    <property type="project" value="TreeGrafter"/>
</dbReference>
<evidence type="ECO:0000256" key="2">
    <source>
        <dbReference type="ARBA" id="ARBA00022833"/>
    </source>
</evidence>
<dbReference type="GO" id="GO:0046872">
    <property type="term" value="F:metal ion binding"/>
    <property type="evidence" value="ECO:0007669"/>
    <property type="project" value="UniProtKB-KW"/>
</dbReference>
<accession>A0A8H7VKG5</accession>
<feature type="region of interest" description="Disordered" evidence="5">
    <location>
        <begin position="142"/>
        <end position="250"/>
    </location>
</feature>
<keyword evidence="3 4" id="KW-0440">LIM domain</keyword>
<feature type="compositionally biased region" description="Polar residues" evidence="5">
    <location>
        <begin position="17"/>
        <end position="32"/>
    </location>
</feature>